<evidence type="ECO:0000256" key="6">
    <source>
        <dbReference type="PROSITE-ProRule" id="PRU00221"/>
    </source>
</evidence>
<dbReference type="InterPro" id="IPR036322">
    <property type="entry name" value="WD40_repeat_dom_sf"/>
</dbReference>
<feature type="compositionally biased region" description="Basic and acidic residues" evidence="7">
    <location>
        <begin position="850"/>
        <end position="860"/>
    </location>
</feature>
<dbReference type="GO" id="GO:0006383">
    <property type="term" value="P:transcription by RNA polymerase III"/>
    <property type="evidence" value="ECO:0007669"/>
    <property type="project" value="TreeGrafter"/>
</dbReference>
<evidence type="ECO:0000256" key="5">
    <source>
        <dbReference type="ARBA" id="ARBA00023242"/>
    </source>
</evidence>
<proteinExistence type="predicted"/>
<keyword evidence="3" id="KW-0677">Repeat</keyword>
<dbReference type="InterPro" id="IPR052416">
    <property type="entry name" value="GTF3C_component"/>
</dbReference>
<feature type="region of interest" description="Disordered" evidence="7">
    <location>
        <begin position="255"/>
        <end position="358"/>
    </location>
</feature>
<dbReference type="InterPro" id="IPR015943">
    <property type="entry name" value="WD40/YVTN_repeat-like_dom_sf"/>
</dbReference>
<dbReference type="RefSeq" id="XP_029902817.1">
    <property type="nucleotide sequence ID" value="XM_030046957.1"/>
</dbReference>
<feature type="compositionally biased region" description="Polar residues" evidence="7">
    <location>
        <begin position="38"/>
        <end position="56"/>
    </location>
</feature>
<evidence type="ECO:0000256" key="1">
    <source>
        <dbReference type="ARBA" id="ARBA00004123"/>
    </source>
</evidence>
<dbReference type="GeneTree" id="ENSGT00390000018632"/>
<feature type="compositionally biased region" description="Basic and acidic residues" evidence="7">
    <location>
        <begin position="11"/>
        <end position="22"/>
    </location>
</feature>
<name>A0A667ZR91_9TELE</name>
<reference evidence="8" key="2">
    <citation type="submission" date="2025-08" db="UniProtKB">
        <authorList>
            <consortium name="Ensembl"/>
        </authorList>
    </citation>
    <scope>IDENTIFICATION</scope>
</reference>
<dbReference type="Ensembl" id="ENSMMDT00005042052.1">
    <property type="protein sequence ID" value="ENSMMDP00005041213.1"/>
    <property type="gene ID" value="ENSMMDG00005019045.1"/>
</dbReference>
<reference evidence="8" key="1">
    <citation type="submission" date="2019-06" db="EMBL/GenBank/DDBJ databases">
        <authorList>
            <consortium name="Wellcome Sanger Institute Data Sharing"/>
        </authorList>
    </citation>
    <scope>NUCLEOTIDE SEQUENCE [LARGE SCALE GENOMIC DNA]</scope>
</reference>
<evidence type="ECO:0000256" key="4">
    <source>
        <dbReference type="ARBA" id="ARBA00023163"/>
    </source>
</evidence>
<feature type="repeat" description="WD" evidence="6">
    <location>
        <begin position="676"/>
        <end position="718"/>
    </location>
</feature>
<dbReference type="PROSITE" id="PS00678">
    <property type="entry name" value="WD_REPEATS_1"/>
    <property type="match status" value="1"/>
</dbReference>
<dbReference type="PANTHER" id="PTHR15052">
    <property type="entry name" value="RNA POLYMERASE III TRANSCRIPTION INITIATION FACTOR COMPLEX SUBUNIT"/>
    <property type="match status" value="1"/>
</dbReference>
<organism evidence="8 9">
    <name type="scientific">Myripristis murdjan</name>
    <name type="common">pinecone soldierfish</name>
    <dbReference type="NCBI Taxonomy" id="586833"/>
    <lineage>
        <taxon>Eukaryota</taxon>
        <taxon>Metazoa</taxon>
        <taxon>Chordata</taxon>
        <taxon>Craniata</taxon>
        <taxon>Vertebrata</taxon>
        <taxon>Euteleostomi</taxon>
        <taxon>Actinopterygii</taxon>
        <taxon>Neopterygii</taxon>
        <taxon>Teleostei</taxon>
        <taxon>Neoteleostei</taxon>
        <taxon>Acanthomorphata</taxon>
        <taxon>Holocentriformes</taxon>
        <taxon>Holocentridae</taxon>
        <taxon>Myripristis</taxon>
    </lineage>
</organism>
<evidence type="ECO:0000256" key="3">
    <source>
        <dbReference type="ARBA" id="ARBA00022737"/>
    </source>
</evidence>
<evidence type="ECO:0000256" key="2">
    <source>
        <dbReference type="ARBA" id="ARBA00022574"/>
    </source>
</evidence>
<dbReference type="PROSITE" id="PS50294">
    <property type="entry name" value="WD_REPEATS_REGION"/>
    <property type="match status" value="1"/>
</dbReference>
<dbReference type="GeneID" id="115355990"/>
<dbReference type="FunCoup" id="A0A667ZR91">
    <property type="interactions" value="558"/>
</dbReference>
<comment type="subcellular location">
    <subcellularLocation>
        <location evidence="1">Nucleus</location>
    </subcellularLocation>
</comment>
<dbReference type="AlphaFoldDB" id="A0A667ZR91"/>
<dbReference type="Pfam" id="PF00400">
    <property type="entry name" value="WD40"/>
    <property type="match status" value="1"/>
</dbReference>
<dbReference type="PANTHER" id="PTHR15052:SF2">
    <property type="entry name" value="GENERAL TRANSCRIPTION FACTOR 3C POLYPEPTIDE 2"/>
    <property type="match status" value="1"/>
</dbReference>
<reference evidence="8" key="3">
    <citation type="submission" date="2025-09" db="UniProtKB">
        <authorList>
            <consortium name="Ensembl"/>
        </authorList>
    </citation>
    <scope>IDENTIFICATION</scope>
</reference>
<accession>A0A667ZR91</accession>
<dbReference type="RefSeq" id="XP_029902816.1">
    <property type="nucleotide sequence ID" value="XM_030046956.1"/>
</dbReference>
<evidence type="ECO:0000313" key="9">
    <source>
        <dbReference type="Proteomes" id="UP000472263"/>
    </source>
</evidence>
<gene>
    <name evidence="8" type="primary">gtf3c2</name>
</gene>
<protein>
    <submittedName>
        <fullName evidence="8">General transcription factor IIIC, polypeptide 2, beta</fullName>
    </submittedName>
</protein>
<feature type="compositionally biased region" description="Basic and acidic residues" evidence="7">
    <location>
        <begin position="111"/>
        <end position="124"/>
    </location>
</feature>
<dbReference type="InParanoid" id="A0A667ZR91"/>
<dbReference type="Proteomes" id="UP000472263">
    <property type="component" value="Chromosome 24"/>
</dbReference>
<dbReference type="PROSITE" id="PS50082">
    <property type="entry name" value="WD_REPEATS_2"/>
    <property type="match status" value="1"/>
</dbReference>
<dbReference type="GO" id="GO:0005634">
    <property type="term" value="C:nucleus"/>
    <property type="evidence" value="ECO:0007669"/>
    <property type="project" value="UniProtKB-SubCell"/>
</dbReference>
<dbReference type="OrthoDB" id="4703at2759"/>
<feature type="compositionally biased region" description="Basic residues" evidence="7">
    <location>
        <begin position="148"/>
        <end position="160"/>
    </location>
</feature>
<dbReference type="SUPFAM" id="SSF50978">
    <property type="entry name" value="WD40 repeat-like"/>
    <property type="match status" value="1"/>
</dbReference>
<keyword evidence="9" id="KW-1185">Reference proteome</keyword>
<dbReference type="CTD" id="2976"/>
<dbReference type="GO" id="GO:0000127">
    <property type="term" value="C:transcription factor TFIIIC complex"/>
    <property type="evidence" value="ECO:0007669"/>
    <property type="project" value="TreeGrafter"/>
</dbReference>
<dbReference type="Gene3D" id="2.130.10.10">
    <property type="entry name" value="YVTN repeat-like/Quinoprotein amine dehydrogenase"/>
    <property type="match status" value="1"/>
</dbReference>
<sequence length="1004" mass="111714">MEQEGTSEDLSLTHEEASDERNTAQQSKQEPMDAPDSVQGQEQPSEQLSDLTCRSQGRQRKKNPKYFDYVTDEKVTQSPGQKRLRRTSVQKSLEEGETSGKSPAKRRKSMKAAEAKTDGDKEATDNNPQSVDETTQETPKKTVGTKKTPAKRTPAKKTPAKKNIPTKVDLSLAEGPGAETGIQEKETPKPKRKYVRRKTIQEGAPVETSAPQEHQEENPIEPADETTPGGRPRRVAAKAALKYLHSLAKEVFTHCSDDVGSQPGANGEGSSPDSGPRQKGPKGGKGSRRQKRTFMDFDSADSAEDEDFLPDGEEEDMEGEEAQDSDSDSDLEPAGKSPGASHFHRNIGQKKMNGKAPNGLTLNVMQTVKESIESSKKFLEEHCSSWVFPEWVPSINAWHLVPSCDLEKYLPQELQSVAFKVSREGLRNEETLLQRLNRFESVAPHPQRWDMFLYAGGPVWAMEWCPSPDDATAKQYVALACHRGMDDQHFANKKYTEPGLIQLWDLGKLEYDNSPESKPVLAYGLAQDKGFIWHLKWCPAGAWELPSCSRKAPFMPRLGLLAAATSTGVVTIYSLPHPDALLNNKKLPDSGEGSQQPLIYKAEGVITLKLGSFKAPHHERSGQIMSMDWLPEKPHNVMAIGFYDGIVGLWDLSTKSLLLRVREPDRSMTLLPYKCFLAHDNAVRAMAFCAASRHLLVTAGDDRMVKTWDLRRAYSPLTAQKRYLTTEVYWPLSSSGILLSQEAAFATCGLNGVHYFDLGYHNQRSIFLVPRSGTMWSISFTDWMNALLTSDTLGEVIFALLPMMNVAPQFNKRPIERRFPVFFTDMVPYDANTAKAGNQEMEGLEQEGDVVEKKKGKDPEGVDAGAEGDKESGNGKEGEGEGAGESGSLPPSPQTYREAVKKYYLHYTDSDMRHFKNSQRRAPWERMKATEVKSRVSMDVLPVGALHKVRFNPNMSCHTWLVSAGQAGLVRVHCLQGMNTSNIQMMVSKNQAQFNALYSPEDQL</sequence>
<keyword evidence="4" id="KW-0804">Transcription</keyword>
<feature type="compositionally biased region" description="Basic and acidic residues" evidence="7">
    <location>
        <begin position="867"/>
        <end position="879"/>
    </location>
</feature>
<keyword evidence="2 6" id="KW-0853">WD repeat</keyword>
<feature type="region of interest" description="Disordered" evidence="7">
    <location>
        <begin position="839"/>
        <end position="894"/>
    </location>
</feature>
<dbReference type="SMART" id="SM00320">
    <property type="entry name" value="WD40"/>
    <property type="match status" value="4"/>
</dbReference>
<dbReference type="InterPro" id="IPR001680">
    <property type="entry name" value="WD40_rpt"/>
</dbReference>
<keyword evidence="5" id="KW-0539">Nucleus</keyword>
<evidence type="ECO:0000256" key="7">
    <source>
        <dbReference type="SAM" id="MobiDB-lite"/>
    </source>
</evidence>
<evidence type="ECO:0000313" key="8">
    <source>
        <dbReference type="Ensembl" id="ENSMMDP00005041213.1"/>
    </source>
</evidence>
<feature type="compositionally biased region" description="Polar residues" evidence="7">
    <location>
        <begin position="125"/>
        <end position="137"/>
    </location>
</feature>
<feature type="compositionally biased region" description="Acidic residues" evidence="7">
    <location>
        <begin position="298"/>
        <end position="331"/>
    </location>
</feature>
<feature type="compositionally biased region" description="Basic residues" evidence="7">
    <location>
        <begin position="279"/>
        <end position="292"/>
    </location>
</feature>
<feature type="region of interest" description="Disordered" evidence="7">
    <location>
        <begin position="1"/>
        <end position="237"/>
    </location>
</feature>
<dbReference type="InterPro" id="IPR019775">
    <property type="entry name" value="WD40_repeat_CS"/>
</dbReference>